<evidence type="ECO:0000313" key="2">
    <source>
        <dbReference type="Proteomes" id="UP000183832"/>
    </source>
</evidence>
<keyword evidence="2" id="KW-1185">Reference proteome</keyword>
<evidence type="ECO:0000313" key="1">
    <source>
        <dbReference type="EMBL" id="CRL02401.1"/>
    </source>
</evidence>
<dbReference type="AlphaFoldDB" id="A0A1J1IV37"/>
<dbReference type="EMBL" id="CVRI01000057">
    <property type="protein sequence ID" value="CRL02401.1"/>
    <property type="molecule type" value="Genomic_DNA"/>
</dbReference>
<dbReference type="Proteomes" id="UP000183832">
    <property type="component" value="Unassembled WGS sequence"/>
</dbReference>
<protein>
    <submittedName>
        <fullName evidence="1">CLUMA_CG015726, isoform A</fullName>
    </submittedName>
</protein>
<proteinExistence type="predicted"/>
<reference evidence="1 2" key="1">
    <citation type="submission" date="2015-04" db="EMBL/GenBank/DDBJ databases">
        <authorList>
            <person name="Syromyatnikov M.Y."/>
            <person name="Popov V.N."/>
        </authorList>
    </citation>
    <scope>NUCLEOTIDE SEQUENCE [LARGE SCALE GENOMIC DNA]</scope>
</reference>
<gene>
    <name evidence="1" type="ORF">CLUMA_CG015726</name>
</gene>
<name>A0A1J1IV37_9DIPT</name>
<sequence length="113" mass="13411">MYVEHKRHSFLMNNYEKLRVLKCEREMLEVKESDSHLRIEDRKTVKQTKINELLKLQSKEVIKQFLFTFGLTYFVSSSHILKCGGLRFNQKIQPKLTPEPCFTYIMKVGVAVK</sequence>
<organism evidence="1 2">
    <name type="scientific">Clunio marinus</name>
    <dbReference type="NCBI Taxonomy" id="568069"/>
    <lineage>
        <taxon>Eukaryota</taxon>
        <taxon>Metazoa</taxon>
        <taxon>Ecdysozoa</taxon>
        <taxon>Arthropoda</taxon>
        <taxon>Hexapoda</taxon>
        <taxon>Insecta</taxon>
        <taxon>Pterygota</taxon>
        <taxon>Neoptera</taxon>
        <taxon>Endopterygota</taxon>
        <taxon>Diptera</taxon>
        <taxon>Nematocera</taxon>
        <taxon>Chironomoidea</taxon>
        <taxon>Chironomidae</taxon>
        <taxon>Clunio</taxon>
    </lineage>
</organism>
<accession>A0A1J1IV37</accession>